<dbReference type="Gene3D" id="3.30.560.10">
    <property type="entry name" value="Glucose Oxidase, domain 3"/>
    <property type="match status" value="1"/>
</dbReference>
<dbReference type="GO" id="GO:0050660">
    <property type="term" value="F:flavin adenine dinucleotide binding"/>
    <property type="evidence" value="ECO:0007669"/>
    <property type="project" value="InterPro"/>
</dbReference>
<evidence type="ECO:0000313" key="4">
    <source>
        <dbReference type="EMBL" id="KAK7789254.1"/>
    </source>
</evidence>
<dbReference type="Proteomes" id="UP001378592">
    <property type="component" value="Unassembled WGS sequence"/>
</dbReference>
<dbReference type="GO" id="GO:0016614">
    <property type="term" value="F:oxidoreductase activity, acting on CH-OH group of donors"/>
    <property type="evidence" value="ECO:0007669"/>
    <property type="project" value="InterPro"/>
</dbReference>
<sequence>MAPENIIAERFISPTTKIIHMEALEVNEAKAHPTGTQVPHRQATSAQLTPPSTRALARTCSRARTRRQRTSLLGTRVAQVRAPLWPAPPPRRAAHAPGRDISRTGRPTRQVGHPRSSSQLGSAGTPPAGTGTDLLQLFTMIRLLAAALLVVGAARAEDLPRVQAWQRCACAATEAPSLAGVVTAVPGQEDFAPYMARVEQVLETQCDIVDPLRCFEGETLVDGETVDFVVVGAGSAGSVVAGRLSEHPEFSVALLEAGGPEPTATQIPGTYFSYLKSDIDWNYPLEPQTNAFLGAADGRGYWPRGKVMGGTGVLHGMMYMRGNKWDYDNWAALGNEGWSFDEVLPYFKKSEDNRQIGTYAEADYHGTGGPVTIEQFHDHPPLADYILAGAKELGYRALVDLAGHNQTGFTLAQSTTRDGARLSLSKAFLHSAVYRSNLKISQHSLATKILVDPVTKRATGVQYERDGVLHNVFARKEVIVSAGAVASPQLLLLSGIGPKADLEALGITVLADLPVGENLRNHVSFTLKFRIFSEVAHETLSNSTVYEFITNRTGPLTSTGLSQLTGFIRSSVPGGDAPADVPDTQIFFAGFLANASRTGADDEQPITGSVPYFEITPTLLRPSSAGTLKLRSIDPHDVPLIHANYFAVDRDLDVLVDAIKFSLRLAQTSPLQQLQVVHDTTPTAGCESIEFGTDEYWACSVKYLTNPENHQAGTVSMGTVVDSRLKVKGIDGLRVIDASVMPRVPGGNVNGPIIMVAEKGVDMVVQDNSASASS</sequence>
<feature type="region of interest" description="Disordered" evidence="2">
    <location>
        <begin position="80"/>
        <end position="128"/>
    </location>
</feature>
<dbReference type="InterPro" id="IPR036188">
    <property type="entry name" value="FAD/NAD-bd_sf"/>
</dbReference>
<comment type="similarity">
    <text evidence="1">Belongs to the GMC oxidoreductase family.</text>
</comment>
<dbReference type="InterPro" id="IPR012132">
    <property type="entry name" value="GMC_OxRdtase"/>
</dbReference>
<dbReference type="AlphaFoldDB" id="A0AAN9V4P7"/>
<accession>A0AAN9V4P7</accession>
<dbReference type="SUPFAM" id="SSF54373">
    <property type="entry name" value="FAD-linked reductases, C-terminal domain"/>
    <property type="match status" value="1"/>
</dbReference>
<protein>
    <recommendedName>
        <fullName evidence="3">Glucose-methanol-choline oxidoreductase N-terminal domain-containing protein</fullName>
    </recommendedName>
</protein>
<reference evidence="4 5" key="1">
    <citation type="submission" date="2024-03" db="EMBL/GenBank/DDBJ databases">
        <title>The genome assembly and annotation of the cricket Gryllus longicercus Weissman &amp; Gray.</title>
        <authorList>
            <person name="Szrajer S."/>
            <person name="Gray D."/>
            <person name="Ylla G."/>
        </authorList>
    </citation>
    <scope>NUCLEOTIDE SEQUENCE [LARGE SCALE GENOMIC DNA]</scope>
    <source>
        <strain evidence="4">DAG 2021-001</strain>
        <tissue evidence="4">Whole body minus gut</tissue>
    </source>
</reference>
<keyword evidence="5" id="KW-1185">Reference proteome</keyword>
<evidence type="ECO:0000256" key="1">
    <source>
        <dbReference type="ARBA" id="ARBA00010790"/>
    </source>
</evidence>
<organism evidence="4 5">
    <name type="scientific">Gryllus longicercus</name>
    <dbReference type="NCBI Taxonomy" id="2509291"/>
    <lineage>
        <taxon>Eukaryota</taxon>
        <taxon>Metazoa</taxon>
        <taxon>Ecdysozoa</taxon>
        <taxon>Arthropoda</taxon>
        <taxon>Hexapoda</taxon>
        <taxon>Insecta</taxon>
        <taxon>Pterygota</taxon>
        <taxon>Neoptera</taxon>
        <taxon>Polyneoptera</taxon>
        <taxon>Orthoptera</taxon>
        <taxon>Ensifera</taxon>
        <taxon>Gryllidea</taxon>
        <taxon>Grylloidea</taxon>
        <taxon>Gryllidae</taxon>
        <taxon>Gryllinae</taxon>
        <taxon>Gryllus</taxon>
    </lineage>
</organism>
<dbReference type="InterPro" id="IPR007867">
    <property type="entry name" value="GMC_OxRtase_C"/>
</dbReference>
<dbReference type="PROSITE" id="PS00624">
    <property type="entry name" value="GMC_OXRED_2"/>
    <property type="match status" value="1"/>
</dbReference>
<dbReference type="Pfam" id="PF05199">
    <property type="entry name" value="GMC_oxred_C"/>
    <property type="match status" value="1"/>
</dbReference>
<comment type="caution">
    <text evidence="4">The sequence shown here is derived from an EMBL/GenBank/DDBJ whole genome shotgun (WGS) entry which is preliminary data.</text>
</comment>
<evidence type="ECO:0000256" key="2">
    <source>
        <dbReference type="SAM" id="MobiDB-lite"/>
    </source>
</evidence>
<dbReference type="PANTHER" id="PTHR11552:SF217">
    <property type="entry name" value="GLUCOSE DEHYDROGENASE [FAD, QUINONE]"/>
    <property type="match status" value="1"/>
</dbReference>
<name>A0AAN9V4P7_9ORTH</name>
<proteinExistence type="inferred from homology"/>
<evidence type="ECO:0000313" key="5">
    <source>
        <dbReference type="Proteomes" id="UP001378592"/>
    </source>
</evidence>
<feature type="domain" description="Glucose-methanol-choline oxidoreductase N-terminal" evidence="3">
    <location>
        <begin position="483"/>
        <end position="497"/>
    </location>
</feature>
<dbReference type="Gene3D" id="3.50.50.60">
    <property type="entry name" value="FAD/NAD(P)-binding domain"/>
    <property type="match status" value="1"/>
</dbReference>
<evidence type="ECO:0000259" key="3">
    <source>
        <dbReference type="PROSITE" id="PS00624"/>
    </source>
</evidence>
<dbReference type="EMBL" id="JAZDUA010000801">
    <property type="protein sequence ID" value="KAK7789254.1"/>
    <property type="molecule type" value="Genomic_DNA"/>
</dbReference>
<dbReference type="SUPFAM" id="SSF51905">
    <property type="entry name" value="FAD/NAD(P)-binding domain"/>
    <property type="match status" value="1"/>
</dbReference>
<gene>
    <name evidence="4" type="ORF">R5R35_005609</name>
</gene>
<dbReference type="PANTHER" id="PTHR11552">
    <property type="entry name" value="GLUCOSE-METHANOL-CHOLINE GMC OXIDOREDUCTASE"/>
    <property type="match status" value="1"/>
</dbReference>
<dbReference type="Pfam" id="PF00732">
    <property type="entry name" value="GMC_oxred_N"/>
    <property type="match status" value="1"/>
</dbReference>
<dbReference type="InterPro" id="IPR000172">
    <property type="entry name" value="GMC_OxRdtase_N"/>
</dbReference>